<dbReference type="AlphaFoldDB" id="A0A401UIJ5"/>
<comment type="caution">
    <text evidence="9">The sequence shown here is derived from an EMBL/GenBank/DDBJ whole genome shotgun (WGS) entry which is preliminary data.</text>
</comment>
<evidence type="ECO:0000256" key="2">
    <source>
        <dbReference type="ARBA" id="ARBA00022723"/>
    </source>
</evidence>
<dbReference type="PANTHER" id="PTHR33794">
    <property type="entry name" value="BACILLOLYSIN"/>
    <property type="match status" value="1"/>
</dbReference>
<gene>
    <name evidence="9" type="ORF">Ctaglu_09120</name>
</gene>
<keyword evidence="6" id="KW-0732">Signal</keyword>
<feature type="domain" description="FTP" evidence="8">
    <location>
        <begin position="71"/>
        <end position="119"/>
    </location>
</feature>
<dbReference type="OrthoDB" id="291295at2"/>
<keyword evidence="5" id="KW-0482">Metalloprotease</keyword>
<dbReference type="Proteomes" id="UP000287872">
    <property type="component" value="Unassembled WGS sequence"/>
</dbReference>
<dbReference type="InterPro" id="IPR025711">
    <property type="entry name" value="PepSY"/>
</dbReference>
<protein>
    <recommendedName>
        <fullName evidence="11">PepSY domain-containing protein</fullName>
    </recommendedName>
</protein>
<evidence type="ECO:0000313" key="9">
    <source>
        <dbReference type="EMBL" id="GCD09289.1"/>
    </source>
</evidence>
<evidence type="ECO:0000256" key="1">
    <source>
        <dbReference type="ARBA" id="ARBA00022670"/>
    </source>
</evidence>
<evidence type="ECO:0000259" key="7">
    <source>
        <dbReference type="Pfam" id="PF03413"/>
    </source>
</evidence>
<feature type="signal peptide" evidence="6">
    <location>
        <begin position="1"/>
        <end position="26"/>
    </location>
</feature>
<evidence type="ECO:0000256" key="4">
    <source>
        <dbReference type="ARBA" id="ARBA00022833"/>
    </source>
</evidence>
<dbReference type="Pfam" id="PF07504">
    <property type="entry name" value="FTP"/>
    <property type="match status" value="1"/>
</dbReference>
<dbReference type="Gene3D" id="3.10.450.490">
    <property type="match status" value="1"/>
</dbReference>
<evidence type="ECO:0000259" key="8">
    <source>
        <dbReference type="Pfam" id="PF07504"/>
    </source>
</evidence>
<evidence type="ECO:0000313" key="10">
    <source>
        <dbReference type="Proteomes" id="UP000287872"/>
    </source>
</evidence>
<name>A0A401UIJ5_9CLOT</name>
<evidence type="ECO:0000256" key="5">
    <source>
        <dbReference type="ARBA" id="ARBA00023049"/>
    </source>
</evidence>
<dbReference type="GO" id="GO:0008237">
    <property type="term" value="F:metallopeptidase activity"/>
    <property type="evidence" value="ECO:0007669"/>
    <property type="project" value="UniProtKB-KW"/>
</dbReference>
<organism evidence="9 10">
    <name type="scientific">Clostridium tagluense</name>
    <dbReference type="NCBI Taxonomy" id="360422"/>
    <lineage>
        <taxon>Bacteria</taxon>
        <taxon>Bacillati</taxon>
        <taxon>Bacillota</taxon>
        <taxon>Clostridia</taxon>
        <taxon>Eubacteriales</taxon>
        <taxon>Clostridiaceae</taxon>
        <taxon>Clostridium</taxon>
    </lineage>
</organism>
<dbReference type="GO" id="GO:0046872">
    <property type="term" value="F:metal ion binding"/>
    <property type="evidence" value="ECO:0007669"/>
    <property type="project" value="UniProtKB-KW"/>
</dbReference>
<evidence type="ECO:0008006" key="11">
    <source>
        <dbReference type="Google" id="ProtNLM"/>
    </source>
</evidence>
<feature type="chain" id="PRO_5019271731" description="PepSY domain-containing protein" evidence="6">
    <location>
        <begin position="27"/>
        <end position="207"/>
    </location>
</feature>
<dbReference type="GO" id="GO:0006508">
    <property type="term" value="P:proteolysis"/>
    <property type="evidence" value="ECO:0007669"/>
    <property type="project" value="UniProtKB-KW"/>
</dbReference>
<keyword evidence="4" id="KW-0862">Zinc</keyword>
<keyword evidence="2" id="KW-0479">Metal-binding</keyword>
<reference evidence="9 10" key="1">
    <citation type="submission" date="2018-11" db="EMBL/GenBank/DDBJ databases">
        <title>Genome sequencing and assembly of Clostridium tagluense strain A121.</title>
        <authorList>
            <person name="Murakami T."/>
            <person name="Segawa T."/>
            <person name="Shcherbakova V.A."/>
            <person name="Mori H."/>
            <person name="Yoshimura Y."/>
        </authorList>
    </citation>
    <scope>NUCLEOTIDE SEQUENCE [LARGE SCALE GENOMIC DNA]</scope>
    <source>
        <strain evidence="9 10">A121</strain>
    </source>
</reference>
<evidence type="ECO:0000256" key="6">
    <source>
        <dbReference type="SAM" id="SignalP"/>
    </source>
</evidence>
<keyword evidence="3" id="KW-0378">Hydrolase</keyword>
<dbReference type="Pfam" id="PF03413">
    <property type="entry name" value="PepSY"/>
    <property type="match status" value="1"/>
</dbReference>
<dbReference type="InterPro" id="IPR050728">
    <property type="entry name" value="Zinc_Metalloprotease_M4"/>
</dbReference>
<dbReference type="PANTHER" id="PTHR33794:SF1">
    <property type="entry name" value="BACILLOLYSIN"/>
    <property type="match status" value="1"/>
</dbReference>
<evidence type="ECO:0000256" key="3">
    <source>
        <dbReference type="ARBA" id="ARBA00022801"/>
    </source>
</evidence>
<dbReference type="InterPro" id="IPR011096">
    <property type="entry name" value="FTP_domain"/>
</dbReference>
<keyword evidence="10" id="KW-1185">Reference proteome</keyword>
<feature type="domain" description="PepSY" evidence="7">
    <location>
        <begin position="167"/>
        <end position="202"/>
    </location>
</feature>
<sequence length="207" mass="23579">MSSKKIVSLVIASSLLFSAFALPVQAKSDESLIKPPVFLTGQLSKQLSKDMEGVHQFFRENNYGIEDSMNELAELKSSEDSLGLTHIKTQQMVKDIPVFGNEYIIHFNQNGEVYCMNGKYDANAKNAKINKERFIGENIAIEIARSKVIFDDYCSAVNSKLYLRNINDEYVPIYVVSLSFVFPERGYWHFYINAEDGTIIKQIQHKC</sequence>
<keyword evidence="1" id="KW-0645">Protease</keyword>
<dbReference type="RefSeq" id="WP_124998556.1">
    <property type="nucleotide sequence ID" value="NZ_BHYK01000004.1"/>
</dbReference>
<proteinExistence type="predicted"/>
<dbReference type="EMBL" id="BHYK01000004">
    <property type="protein sequence ID" value="GCD09289.1"/>
    <property type="molecule type" value="Genomic_DNA"/>
</dbReference>
<accession>A0A401UIJ5</accession>